<dbReference type="SUPFAM" id="SSF52540">
    <property type="entry name" value="P-loop containing nucleoside triphosphate hydrolases"/>
    <property type="match status" value="1"/>
</dbReference>
<dbReference type="RefSeq" id="WP_066179742.1">
    <property type="nucleotide sequence ID" value="NZ_LDIR01000004.1"/>
</dbReference>
<accession>A0ABX2YAA2</accession>
<feature type="domain" description="KAP NTPase" evidence="1">
    <location>
        <begin position="24"/>
        <end position="325"/>
    </location>
</feature>
<dbReference type="Gene3D" id="3.40.50.300">
    <property type="entry name" value="P-loop containing nucleotide triphosphate hydrolases"/>
    <property type="match status" value="1"/>
</dbReference>
<keyword evidence="3" id="KW-1185">Reference proteome</keyword>
<evidence type="ECO:0000313" key="2">
    <source>
        <dbReference type="EMBL" id="OCL90295.1"/>
    </source>
</evidence>
<dbReference type="Pfam" id="PF07693">
    <property type="entry name" value="KAP_NTPase"/>
    <property type="match status" value="1"/>
</dbReference>
<dbReference type="InterPro" id="IPR027417">
    <property type="entry name" value="P-loop_NTPase"/>
</dbReference>
<organism evidence="2 3">
    <name type="scientific">Arcobacter porcinus</name>
    <dbReference type="NCBI Taxonomy" id="1935204"/>
    <lineage>
        <taxon>Bacteria</taxon>
        <taxon>Pseudomonadati</taxon>
        <taxon>Campylobacterota</taxon>
        <taxon>Epsilonproteobacteria</taxon>
        <taxon>Campylobacterales</taxon>
        <taxon>Arcobacteraceae</taxon>
        <taxon>Arcobacter</taxon>
    </lineage>
</organism>
<name>A0ABX2YAA2_9BACT</name>
<protein>
    <submittedName>
        <fullName evidence="2">KAP family P-loop domain protein</fullName>
    </submittedName>
</protein>
<dbReference type="EMBL" id="LDIR01000004">
    <property type="protein sequence ID" value="OCL90295.1"/>
    <property type="molecule type" value="Genomic_DNA"/>
</dbReference>
<gene>
    <name evidence="2" type="ORF">AAX28_01776</name>
</gene>
<comment type="caution">
    <text evidence="2">The sequence shown here is derived from an EMBL/GenBank/DDBJ whole genome shotgun (WGS) entry which is preliminary data.</text>
</comment>
<dbReference type="InterPro" id="IPR011646">
    <property type="entry name" value="KAP_P-loop"/>
</dbReference>
<evidence type="ECO:0000313" key="3">
    <source>
        <dbReference type="Proteomes" id="UP000093159"/>
    </source>
</evidence>
<proteinExistence type="predicted"/>
<dbReference type="Proteomes" id="UP000093159">
    <property type="component" value="Unassembled WGS sequence"/>
</dbReference>
<reference evidence="2 3" key="1">
    <citation type="submission" date="2015-05" db="EMBL/GenBank/DDBJ databases">
        <authorList>
            <person name="Rovetto F."/>
            <person name="Cocolin L."/>
            <person name="Illeghems K."/>
            <person name="Van Nieuwerburgh F."/>
            <person name="Houf K."/>
        </authorList>
    </citation>
    <scope>NUCLEOTIDE SEQUENCE [LARGE SCALE GENOMIC DNA]</scope>
    <source>
        <strain evidence="2 3">117434</strain>
    </source>
</reference>
<evidence type="ECO:0000259" key="1">
    <source>
        <dbReference type="Pfam" id="PF07693"/>
    </source>
</evidence>
<sequence length="467" mass="54440">MILKHQPIDIEDNDIFKFDKLDRKESIENLSSLLISTNNAFTLSINANWGAGKTTFIKLWKAYLKQHHGINSIYFSAWEDDFSKEPLISILGEINQYISENFHADPEVEKKFEKVKNIGGKILKRGIPAFLKGMTSGLDLDKGFEEAIGAIAESTAKELIDNYSKDKLVTEEFKNTIKDLLSYIDKDKPFVVFIDELDRCRPTYAIELLERIKHIFGIDGLIFVLAIDKIQLGESIKSQYGNIDTDNYLRRFIDMEFSLKNLKTDQFCHYLYMSVYEFDKLLVKKSIKKEYNSFLDELAMIKYLSNSLKLTLREIEQIFIQLKIVFSTVQPRLFEVHFRLIVLFLILKMKLPVDYEALKNGKIDEEKLTTILINKKVNDESKDLEIIIKASILATSKNETELYAVLQEQLKILNEMEDNSEKYRQEWLTNLLEYGYGQFKQYKLNQAVDTVIKKIEFLDNFNFEGTI</sequence>